<name>A0A7C6EE06_UNCW3</name>
<dbReference type="AlphaFoldDB" id="A0A7C6EE06"/>
<accession>A0A7C6EE06</accession>
<protein>
    <recommendedName>
        <fullName evidence="2">Radical SAM protein</fullName>
    </recommendedName>
</protein>
<dbReference type="EMBL" id="DTLI01000199">
    <property type="protein sequence ID" value="HHS52860.1"/>
    <property type="molecule type" value="Genomic_DNA"/>
</dbReference>
<proteinExistence type="predicted"/>
<evidence type="ECO:0008006" key="2">
    <source>
        <dbReference type="Google" id="ProtNLM"/>
    </source>
</evidence>
<organism evidence="1">
    <name type="scientific">candidate division WOR-3 bacterium</name>
    <dbReference type="NCBI Taxonomy" id="2052148"/>
    <lineage>
        <taxon>Bacteria</taxon>
        <taxon>Bacteria division WOR-3</taxon>
    </lineage>
</organism>
<comment type="caution">
    <text evidence="1">The sequence shown here is derived from an EMBL/GenBank/DDBJ whole genome shotgun (WGS) entry which is preliminary data.</text>
</comment>
<sequence>MKFLAIALAYEEERFVKGYPPKGANLFMAPNLEISQLASLLSKRDELIYLDERFDCLSQSREVLQTTDLVLIFADFGQEKRAMELVAQLSADGKRSIIFGPLPTAWHSALGGLPDWVDTVVIGSIVNAYSEIREDLAHGKLKKQYVAEDQPVYIPPTASIHLRTNSGSFNKTLQPLQAVIGCFCLPQIKPICPQNLYYGSKVLKRDLIEVIGEIISLPYKHIILLDEDITQYPDYYYEFFTHAWNYRKHWTVQAGKRFFENPNFIRLLAKAGTRIIFLNEDWFPPLFPGVITAADAEFPNSASSTQAILREKRRQVKMIHSERILVGAKLSLVYYPTSEFDFNNAFRLIDRLDLDFIAIKFFEPAPPESGFGILPIQRRYFPMLPSTDPAWLKNRFYALGHIIYRASIRPASIGFYNTLFYLIPYSLAYRQNFLEGIAYPP</sequence>
<evidence type="ECO:0000313" key="1">
    <source>
        <dbReference type="EMBL" id="HHS52860.1"/>
    </source>
</evidence>
<gene>
    <name evidence="1" type="ORF">ENW73_08410</name>
</gene>
<reference evidence="1" key="1">
    <citation type="journal article" date="2020" name="mSystems">
        <title>Genome- and Community-Level Interaction Insights into Carbon Utilization and Element Cycling Functions of Hydrothermarchaeota in Hydrothermal Sediment.</title>
        <authorList>
            <person name="Zhou Z."/>
            <person name="Liu Y."/>
            <person name="Xu W."/>
            <person name="Pan J."/>
            <person name="Luo Z.H."/>
            <person name="Li M."/>
        </authorList>
    </citation>
    <scope>NUCLEOTIDE SEQUENCE [LARGE SCALE GENOMIC DNA]</scope>
    <source>
        <strain evidence="1">SpSt-876</strain>
    </source>
</reference>